<proteinExistence type="predicted"/>
<evidence type="ECO:0000313" key="2">
    <source>
        <dbReference type="EMBL" id="PWC01797.1"/>
    </source>
</evidence>
<protein>
    <submittedName>
        <fullName evidence="2">XRE family transcriptional regulator</fullName>
    </submittedName>
</protein>
<keyword evidence="3" id="KW-1185">Reference proteome</keyword>
<dbReference type="OrthoDB" id="4559617at2"/>
<dbReference type="Gene3D" id="1.10.260.40">
    <property type="entry name" value="lambda repressor-like DNA-binding domains"/>
    <property type="match status" value="1"/>
</dbReference>
<dbReference type="AlphaFoldDB" id="A0A2U1T725"/>
<dbReference type="InterPro" id="IPR010982">
    <property type="entry name" value="Lambda_DNA-bd_dom_sf"/>
</dbReference>
<dbReference type="EMBL" id="QEEZ01000008">
    <property type="protein sequence ID" value="PWC01797.1"/>
    <property type="molecule type" value="Genomic_DNA"/>
</dbReference>
<dbReference type="GO" id="GO:0003677">
    <property type="term" value="F:DNA binding"/>
    <property type="evidence" value="ECO:0007669"/>
    <property type="project" value="InterPro"/>
</dbReference>
<dbReference type="KEGG" id="cyz:C3B44_02465"/>
<dbReference type="Pfam" id="PF13560">
    <property type="entry name" value="HTH_31"/>
    <property type="match status" value="1"/>
</dbReference>
<organism evidence="2 3">
    <name type="scientific">Corynebacterium yudongzhengii</name>
    <dbReference type="NCBI Taxonomy" id="2080740"/>
    <lineage>
        <taxon>Bacteria</taxon>
        <taxon>Bacillati</taxon>
        <taxon>Actinomycetota</taxon>
        <taxon>Actinomycetes</taxon>
        <taxon>Mycobacteriales</taxon>
        <taxon>Corynebacteriaceae</taxon>
        <taxon>Corynebacterium</taxon>
    </lineage>
</organism>
<feature type="domain" description="HTH cro/C1-type" evidence="1">
    <location>
        <begin position="18"/>
        <end position="78"/>
    </location>
</feature>
<dbReference type="SUPFAM" id="SSF47413">
    <property type="entry name" value="lambda repressor-like DNA-binding domains"/>
    <property type="match status" value="1"/>
</dbReference>
<dbReference type="InterPro" id="IPR001387">
    <property type="entry name" value="Cro/C1-type_HTH"/>
</dbReference>
<accession>A0A2U1T725</accession>
<gene>
    <name evidence="2" type="ORF">DF222_05550</name>
</gene>
<dbReference type="CDD" id="cd00093">
    <property type="entry name" value="HTH_XRE"/>
    <property type="match status" value="1"/>
</dbReference>
<dbReference type="RefSeq" id="WP_108430975.1">
    <property type="nucleotide sequence ID" value="NZ_CP026947.1"/>
</dbReference>
<name>A0A2U1T725_9CORY</name>
<dbReference type="Proteomes" id="UP000244989">
    <property type="component" value="Unassembled WGS sequence"/>
</dbReference>
<reference evidence="3" key="1">
    <citation type="submission" date="2018-04" db="EMBL/GenBank/DDBJ databases">
        <authorList>
            <person name="Liu S."/>
            <person name="Wang Z."/>
            <person name="Li J."/>
        </authorList>
    </citation>
    <scope>NUCLEOTIDE SEQUENCE [LARGE SCALE GENOMIC DNA]</scope>
    <source>
        <strain evidence="3">2189</strain>
    </source>
</reference>
<dbReference type="PROSITE" id="PS50943">
    <property type="entry name" value="HTH_CROC1"/>
    <property type="match status" value="1"/>
</dbReference>
<evidence type="ECO:0000313" key="3">
    <source>
        <dbReference type="Proteomes" id="UP000244989"/>
    </source>
</evidence>
<evidence type="ECO:0000259" key="1">
    <source>
        <dbReference type="PROSITE" id="PS50943"/>
    </source>
</evidence>
<dbReference type="SMART" id="SM00530">
    <property type="entry name" value="HTH_XRE"/>
    <property type="match status" value="1"/>
</dbReference>
<sequence length="126" mass="13748">MKHWPHWSSYAHALGRRLRQVRLARGLSQARLAELAGLSRNQVSNLERNENNRHGSIDPVISTIYRLAVVLDIPPSKLLPASGEKVGQFCPPGSNEGPALRPFSEAFITLAEPGEAPEYAAPAGED</sequence>
<comment type="caution">
    <text evidence="2">The sequence shown here is derived from an EMBL/GenBank/DDBJ whole genome shotgun (WGS) entry which is preliminary data.</text>
</comment>